<accession>A0A147EPG3</accession>
<proteinExistence type="predicted"/>
<dbReference type="Proteomes" id="UP000070810">
    <property type="component" value="Unassembled WGS sequence"/>
</dbReference>
<name>A0A147EPG3_9MICO</name>
<evidence type="ECO:0000313" key="1">
    <source>
        <dbReference type="EMBL" id="KTR86072.1"/>
    </source>
</evidence>
<dbReference type="OrthoDB" id="3237545at2"/>
<protein>
    <submittedName>
        <fullName evidence="1">Uncharacterized protein</fullName>
    </submittedName>
</protein>
<sequence>MRLIEADVLLIDGRSGSGKTRLAAQVASACAAAGRPAQVLHVEALYPGWDGLAEGSEALAAALRSGAYRVYDWIAEQFGTRERIAPRAPLVIEGCGAITAANLAAARDWAAGADVAGRRSADPLVRSVWLEVDVEVRKRRALDRDGDVYAPHWDRWAAQEEALYARHRPWQLADRTIGPRPEPRGLRSL</sequence>
<organism evidence="1 2">
    <name type="scientific">Leucobacter chromiiresistens</name>
    <dbReference type="NCBI Taxonomy" id="1079994"/>
    <lineage>
        <taxon>Bacteria</taxon>
        <taxon>Bacillati</taxon>
        <taxon>Actinomycetota</taxon>
        <taxon>Actinomycetes</taxon>
        <taxon>Micrococcales</taxon>
        <taxon>Microbacteriaceae</taxon>
        <taxon>Leucobacter</taxon>
    </lineage>
</organism>
<dbReference type="InterPro" id="IPR027417">
    <property type="entry name" value="P-loop_NTPase"/>
</dbReference>
<keyword evidence="2" id="KW-1185">Reference proteome</keyword>
<dbReference type="AlphaFoldDB" id="A0A147EPG3"/>
<dbReference type="Gene3D" id="3.40.50.300">
    <property type="entry name" value="P-loop containing nucleotide triphosphate hydrolases"/>
    <property type="match status" value="1"/>
</dbReference>
<gene>
    <name evidence="1" type="ORF">NS354_06615</name>
</gene>
<comment type="caution">
    <text evidence="1">The sequence shown here is derived from an EMBL/GenBank/DDBJ whole genome shotgun (WGS) entry which is preliminary data.</text>
</comment>
<evidence type="ECO:0000313" key="2">
    <source>
        <dbReference type="Proteomes" id="UP000070810"/>
    </source>
</evidence>
<reference evidence="1 2" key="1">
    <citation type="journal article" date="2016" name="Front. Microbiol.">
        <title>Genomic Resource of Rice Seed Associated Bacteria.</title>
        <authorList>
            <person name="Midha S."/>
            <person name="Bansal K."/>
            <person name="Sharma S."/>
            <person name="Kumar N."/>
            <person name="Patil P.P."/>
            <person name="Chaudhry V."/>
            <person name="Patil P.B."/>
        </authorList>
    </citation>
    <scope>NUCLEOTIDE SEQUENCE [LARGE SCALE GENOMIC DNA]</scope>
    <source>
        <strain evidence="1 2">NS354</strain>
    </source>
</reference>
<dbReference type="SUPFAM" id="SSF52540">
    <property type="entry name" value="P-loop containing nucleoside triphosphate hydrolases"/>
    <property type="match status" value="1"/>
</dbReference>
<dbReference type="RefSeq" id="WP_058593784.1">
    <property type="nucleotide sequence ID" value="NZ_LDRK01000030.1"/>
</dbReference>
<dbReference type="EMBL" id="LDRK01000030">
    <property type="protein sequence ID" value="KTR86072.1"/>
    <property type="molecule type" value="Genomic_DNA"/>
</dbReference>
<dbReference type="PATRIC" id="fig|1079994.3.peg.1439"/>